<evidence type="ECO:0000313" key="3">
    <source>
        <dbReference type="Proteomes" id="UP000184248"/>
    </source>
</evidence>
<name>A0A1M6UER3_9GAMM</name>
<evidence type="ECO:0000313" key="2">
    <source>
        <dbReference type="EMBL" id="SHK67686.1"/>
    </source>
</evidence>
<proteinExistence type="predicted"/>
<sequence>MPLSLSPDNTAYIDSIIKRPTVIAKKHRPTSYELLGQRIQIEIAAASRREKRQVHLKPEDGDSPDDWDRLIDEISENENENVDVTRTDEGWLVSWVPVEV</sequence>
<keyword evidence="3" id="KW-1185">Reference proteome</keyword>
<evidence type="ECO:0008006" key="4">
    <source>
        <dbReference type="Google" id="ProtNLM"/>
    </source>
</evidence>
<accession>A0A1M6UER3</accession>
<dbReference type="RefSeq" id="WP_170862779.1">
    <property type="nucleotide sequence ID" value="NZ_BDEO01000011.1"/>
</dbReference>
<dbReference type="EMBL" id="FRAL01000004">
    <property type="protein sequence ID" value="SHK67686.1"/>
    <property type="molecule type" value="Genomic_DNA"/>
</dbReference>
<feature type="region of interest" description="Disordered" evidence="1">
    <location>
        <begin position="49"/>
        <end position="68"/>
    </location>
</feature>
<evidence type="ECO:0000256" key="1">
    <source>
        <dbReference type="SAM" id="MobiDB-lite"/>
    </source>
</evidence>
<organism evidence="2 3">
    <name type="scientific">Halomonas caseinilytica</name>
    <dbReference type="NCBI Taxonomy" id="438744"/>
    <lineage>
        <taxon>Bacteria</taxon>
        <taxon>Pseudomonadati</taxon>
        <taxon>Pseudomonadota</taxon>
        <taxon>Gammaproteobacteria</taxon>
        <taxon>Oceanospirillales</taxon>
        <taxon>Halomonadaceae</taxon>
        <taxon>Halomonas</taxon>
    </lineage>
</organism>
<dbReference type="Pfam" id="PF07867">
    <property type="entry name" value="DUF1654"/>
    <property type="match status" value="1"/>
</dbReference>
<dbReference type="AlphaFoldDB" id="A0A1M6UER3"/>
<reference evidence="3" key="1">
    <citation type="submission" date="2016-11" db="EMBL/GenBank/DDBJ databases">
        <authorList>
            <person name="Varghese N."/>
            <person name="Submissions S."/>
        </authorList>
    </citation>
    <scope>NUCLEOTIDE SEQUENCE [LARGE SCALE GENOMIC DNA]</scope>
    <source>
        <strain evidence="3">ALO Sharm</strain>
    </source>
</reference>
<protein>
    <recommendedName>
        <fullName evidence="4">DUF1654 domain-containing protein</fullName>
    </recommendedName>
</protein>
<feature type="compositionally biased region" description="Basic and acidic residues" evidence="1">
    <location>
        <begin position="56"/>
        <end position="68"/>
    </location>
</feature>
<gene>
    <name evidence="2" type="ORF">SAMN05192556_104243</name>
</gene>
<dbReference type="InterPro" id="IPR012449">
    <property type="entry name" value="Phage_F116_Orf28"/>
</dbReference>
<dbReference type="Proteomes" id="UP000184248">
    <property type="component" value="Unassembled WGS sequence"/>
</dbReference>